<evidence type="ECO:0000259" key="13">
    <source>
        <dbReference type="PROSITE" id="PS50227"/>
    </source>
</evidence>
<feature type="transmembrane region" description="Helical" evidence="12">
    <location>
        <begin position="353"/>
        <end position="373"/>
    </location>
</feature>
<keyword evidence="3" id="KW-1003">Cell membrane</keyword>
<feature type="transmembrane region" description="Helical" evidence="12">
    <location>
        <begin position="268"/>
        <end position="289"/>
    </location>
</feature>
<comment type="subcellular location">
    <subcellularLocation>
        <location evidence="1">Cell membrane</location>
        <topology evidence="1">Multi-pass membrane protein</topology>
    </subcellularLocation>
</comment>
<feature type="transmembrane region" description="Helical" evidence="12">
    <location>
        <begin position="309"/>
        <end position="333"/>
    </location>
</feature>
<feature type="transmembrane region" description="Helical" evidence="12">
    <location>
        <begin position="230"/>
        <end position="248"/>
    </location>
</feature>
<accession>A0A6J2WIG1</accession>
<dbReference type="PROSITE" id="PS50227">
    <property type="entry name" value="G_PROTEIN_RECEP_F2_3"/>
    <property type="match status" value="1"/>
</dbReference>
<dbReference type="InterPro" id="IPR036445">
    <property type="entry name" value="GPCR_2_extracell_dom_sf"/>
</dbReference>
<dbReference type="RefSeq" id="XP_030643487.1">
    <property type="nucleotide sequence ID" value="XM_030787627.1"/>
</dbReference>
<dbReference type="PRINTS" id="PR00249">
    <property type="entry name" value="GPCRSECRETIN"/>
</dbReference>
<evidence type="ECO:0000313" key="16">
    <source>
        <dbReference type="RefSeq" id="XP_030643487.1"/>
    </source>
</evidence>
<keyword evidence="9" id="KW-0325">Glycoprotein</keyword>
<dbReference type="InterPro" id="IPR047037">
    <property type="entry name" value="Secretin_7TM"/>
</dbReference>
<dbReference type="InterPro" id="IPR017983">
    <property type="entry name" value="GPCR_2_secretin-like_CS"/>
</dbReference>
<dbReference type="OrthoDB" id="5967113at2759"/>
<dbReference type="Proteomes" id="UP000504632">
    <property type="component" value="Chromosome 10"/>
</dbReference>
<dbReference type="PROSITE" id="PS00649">
    <property type="entry name" value="G_PROTEIN_RECEP_F2_1"/>
    <property type="match status" value="1"/>
</dbReference>
<evidence type="ECO:0000259" key="14">
    <source>
        <dbReference type="PROSITE" id="PS50261"/>
    </source>
</evidence>
<dbReference type="PANTHER" id="PTHR45620">
    <property type="entry name" value="PDF RECEPTOR-LIKE PROTEIN-RELATED"/>
    <property type="match status" value="1"/>
</dbReference>
<keyword evidence="6" id="KW-0297">G-protein coupled receptor</keyword>
<feature type="transmembrane region" description="Helical" evidence="12">
    <location>
        <begin position="385"/>
        <end position="408"/>
    </location>
</feature>
<feature type="transmembrane region" description="Helical" evidence="12">
    <location>
        <begin position="157"/>
        <end position="180"/>
    </location>
</feature>
<dbReference type="SUPFAM" id="SSF81321">
    <property type="entry name" value="Family A G protein-coupled receptor-like"/>
    <property type="match status" value="1"/>
</dbReference>
<keyword evidence="7 12" id="KW-0472">Membrane</keyword>
<organism evidence="15 16">
    <name type="scientific">Chanos chanos</name>
    <name type="common">Milkfish</name>
    <name type="synonym">Mugil chanos</name>
    <dbReference type="NCBI Taxonomy" id="29144"/>
    <lineage>
        <taxon>Eukaryota</taxon>
        <taxon>Metazoa</taxon>
        <taxon>Chordata</taxon>
        <taxon>Craniata</taxon>
        <taxon>Vertebrata</taxon>
        <taxon>Euteleostomi</taxon>
        <taxon>Actinopterygii</taxon>
        <taxon>Neopterygii</taxon>
        <taxon>Teleostei</taxon>
        <taxon>Ostariophysi</taxon>
        <taxon>Gonorynchiformes</taxon>
        <taxon>Chanidae</taxon>
        <taxon>Chanos</taxon>
    </lineage>
</organism>
<evidence type="ECO:0000256" key="9">
    <source>
        <dbReference type="ARBA" id="ARBA00023180"/>
    </source>
</evidence>
<dbReference type="PANTHER" id="PTHR45620:SF13">
    <property type="entry name" value="SECRETIN RECEPTOR"/>
    <property type="match status" value="1"/>
</dbReference>
<dbReference type="Pfam" id="PF02793">
    <property type="entry name" value="HRM"/>
    <property type="match status" value="1"/>
</dbReference>
<dbReference type="GO" id="GO:0007188">
    <property type="term" value="P:adenylate cyclase-modulating G protein-coupled receptor signaling pathway"/>
    <property type="evidence" value="ECO:0007669"/>
    <property type="project" value="TreeGrafter"/>
</dbReference>
<dbReference type="InterPro" id="IPR017981">
    <property type="entry name" value="GPCR_2-like_7TM"/>
</dbReference>
<keyword evidence="5 12" id="KW-1133">Transmembrane helix</keyword>
<dbReference type="GO" id="GO:0005886">
    <property type="term" value="C:plasma membrane"/>
    <property type="evidence" value="ECO:0007669"/>
    <property type="project" value="UniProtKB-SubCell"/>
</dbReference>
<dbReference type="Pfam" id="PF00002">
    <property type="entry name" value="7tm_2"/>
    <property type="match status" value="1"/>
</dbReference>
<keyword evidence="10" id="KW-0807">Transducer</keyword>
<evidence type="ECO:0000256" key="3">
    <source>
        <dbReference type="ARBA" id="ARBA00022475"/>
    </source>
</evidence>
<protein>
    <submittedName>
        <fullName evidence="16">Secretin receptor</fullName>
    </submittedName>
</protein>
<evidence type="ECO:0000256" key="8">
    <source>
        <dbReference type="ARBA" id="ARBA00023170"/>
    </source>
</evidence>
<evidence type="ECO:0000256" key="2">
    <source>
        <dbReference type="ARBA" id="ARBA00005314"/>
    </source>
</evidence>
<evidence type="ECO:0000256" key="12">
    <source>
        <dbReference type="SAM" id="Phobius"/>
    </source>
</evidence>
<evidence type="ECO:0000256" key="7">
    <source>
        <dbReference type="ARBA" id="ARBA00023136"/>
    </source>
</evidence>
<dbReference type="InterPro" id="IPR001879">
    <property type="entry name" value="GPCR_2_extracellular_dom"/>
</dbReference>
<dbReference type="Gene3D" id="4.10.1240.10">
    <property type="entry name" value="GPCR, family 2, extracellular hormone receptor domain"/>
    <property type="match status" value="1"/>
</dbReference>
<dbReference type="InterPro" id="IPR050332">
    <property type="entry name" value="GPCR_2"/>
</dbReference>
<evidence type="ECO:0000256" key="10">
    <source>
        <dbReference type="ARBA" id="ARBA00023224"/>
    </source>
</evidence>
<feature type="region of interest" description="Disordered" evidence="11">
    <location>
        <begin position="431"/>
        <end position="465"/>
    </location>
</feature>
<dbReference type="CTD" id="6344"/>
<dbReference type="PROSITE" id="PS50261">
    <property type="entry name" value="G_PROTEIN_RECEP_F2_4"/>
    <property type="match status" value="1"/>
</dbReference>
<feature type="domain" description="G-protein coupled receptors family 2 profile 2" evidence="14">
    <location>
        <begin position="155"/>
        <end position="409"/>
    </location>
</feature>
<dbReference type="PROSITE" id="PS00650">
    <property type="entry name" value="G_PROTEIN_RECEP_F2_2"/>
    <property type="match status" value="1"/>
</dbReference>
<evidence type="ECO:0000313" key="15">
    <source>
        <dbReference type="Proteomes" id="UP000504632"/>
    </source>
</evidence>
<keyword evidence="4 12" id="KW-0812">Transmembrane</keyword>
<keyword evidence="8 16" id="KW-0675">Receptor</keyword>
<proteinExistence type="inferred from homology"/>
<dbReference type="InParanoid" id="A0A6J2WIG1"/>
<dbReference type="SMART" id="SM00008">
    <property type="entry name" value="HormR"/>
    <property type="match status" value="1"/>
</dbReference>
<dbReference type="Gene3D" id="1.20.1070.10">
    <property type="entry name" value="Rhodopsin 7-helix transmembrane proteins"/>
    <property type="match status" value="1"/>
</dbReference>
<dbReference type="GO" id="GO:0017046">
    <property type="term" value="F:peptide hormone binding"/>
    <property type="evidence" value="ECO:0007669"/>
    <property type="project" value="TreeGrafter"/>
</dbReference>
<evidence type="ECO:0000256" key="6">
    <source>
        <dbReference type="ARBA" id="ARBA00023040"/>
    </source>
</evidence>
<dbReference type="SUPFAM" id="SSF111418">
    <property type="entry name" value="Hormone receptor domain"/>
    <property type="match status" value="1"/>
</dbReference>
<dbReference type="InterPro" id="IPR000832">
    <property type="entry name" value="GPCR_2_secretin-like"/>
</dbReference>
<comment type="similarity">
    <text evidence="2">Belongs to the G-protein coupled receptor 2 family.</text>
</comment>
<dbReference type="GeneID" id="115823566"/>
<dbReference type="CDD" id="cd15275">
    <property type="entry name" value="7tmB1_secretin"/>
    <property type="match status" value="1"/>
</dbReference>
<evidence type="ECO:0000256" key="4">
    <source>
        <dbReference type="ARBA" id="ARBA00022692"/>
    </source>
</evidence>
<dbReference type="GO" id="GO:0007166">
    <property type="term" value="P:cell surface receptor signaling pathway"/>
    <property type="evidence" value="ECO:0007669"/>
    <property type="project" value="InterPro"/>
</dbReference>
<feature type="domain" description="G-protein coupled receptors family 2 profile 1" evidence="13">
    <location>
        <begin position="58"/>
        <end position="135"/>
    </location>
</feature>
<name>A0A6J2WIG1_CHACN</name>
<evidence type="ECO:0000256" key="11">
    <source>
        <dbReference type="SAM" id="MobiDB-lite"/>
    </source>
</evidence>
<reference evidence="16" key="1">
    <citation type="submission" date="2025-08" db="UniProtKB">
        <authorList>
            <consortium name="RefSeq"/>
        </authorList>
    </citation>
    <scope>IDENTIFICATION</scope>
</reference>
<sequence length="465" mass="53811">MRLSRYSTRREYGSDGAQLWQDEVLSSGSQQQQFHRGSVRAIPPECDPDFITFKEEESCNDAIRQDNLTLTGSTQAECGVFWDHFNCWPRAKVGETVPQPCPRFLRVKGSVMRNCTEQGWTEPFPPYDTACGHLLNDSFYISSEMLVSHEYFLFVKVMYTVGYTVSLISLTIAIIMLCLFRKLHCTRNYIHIQLFVSFILRAIFIFIRDSALQPSEDYYFCDSHPPGCKVALMFSNYCILANYSWLLVEGHYLHSLINISIYSQKKCLHWYILLGWGIPMVIITAWSVAKYLYEDEGCWETRSHSWIWWILRVPVILFIIVNVLFFICIIRTLVGKLRTPDMHGHEFTQCKKLAKSTFLLVSLFGIQYILFAFFPDKVSVLTFKIWNFIELALASTQGFIVAVLYCFLNGEVQNEVQRRWRKWRLSQSLHGDPKTHHSSLSHSGLPPTQISLLPRAPTVHNSSLA</sequence>
<gene>
    <name evidence="16" type="primary">sctr</name>
</gene>
<dbReference type="GO" id="GO:0015055">
    <property type="term" value="F:secretin receptor activity"/>
    <property type="evidence" value="ECO:0007669"/>
    <property type="project" value="TreeGrafter"/>
</dbReference>
<evidence type="ECO:0000256" key="5">
    <source>
        <dbReference type="ARBA" id="ARBA00022989"/>
    </source>
</evidence>
<keyword evidence="15" id="KW-1185">Reference proteome</keyword>
<feature type="transmembrane region" description="Helical" evidence="12">
    <location>
        <begin position="192"/>
        <end position="210"/>
    </location>
</feature>
<evidence type="ECO:0000256" key="1">
    <source>
        <dbReference type="ARBA" id="ARBA00004651"/>
    </source>
</evidence>
<dbReference type="AlphaFoldDB" id="A0A6J2WIG1"/>
<dbReference type="GO" id="GO:0008528">
    <property type="term" value="F:G protein-coupled peptide receptor activity"/>
    <property type="evidence" value="ECO:0007669"/>
    <property type="project" value="TreeGrafter"/>
</dbReference>